<dbReference type="PROSITE" id="PS50222">
    <property type="entry name" value="EF_HAND_2"/>
    <property type="match status" value="4"/>
</dbReference>
<dbReference type="PROSITE" id="PS00018">
    <property type="entry name" value="EF_HAND_1"/>
    <property type="match status" value="4"/>
</dbReference>
<dbReference type="PANTHER" id="PTHR10827:SF89">
    <property type="entry name" value="EF-HAND DOMAIN-CONTAINING PROTEIN"/>
    <property type="match status" value="1"/>
</dbReference>
<dbReference type="SUPFAM" id="SSF47473">
    <property type="entry name" value="EF-hand"/>
    <property type="match status" value="1"/>
</dbReference>
<protein>
    <submittedName>
        <fullName evidence="3">EF-hand domain</fullName>
    </submittedName>
</protein>
<evidence type="ECO:0000313" key="3">
    <source>
        <dbReference type="EMBL" id="KAK6914165.1"/>
    </source>
</evidence>
<dbReference type="PANTHER" id="PTHR10827">
    <property type="entry name" value="RETICULOCALBIN"/>
    <property type="match status" value="1"/>
</dbReference>
<dbReference type="AlphaFoldDB" id="A0AAN8UEU2"/>
<proteinExistence type="predicted"/>
<dbReference type="InterPro" id="IPR011992">
    <property type="entry name" value="EF-hand-dom_pair"/>
</dbReference>
<sequence>MEEIFRETAMAYYNGGSEELEQDIKKRFNELDKDGDGVLGMQELRNAYNCSNEVFMIFDRDNNGTLDFQEFIYFYYATKNRWHWCHECKVTVTTFFTCVQCFGGSSSFNLCCECYSGRKFTHNHSLFVDNLSLLEKQRQSSPERDSMESLSKIATAYYSKASEQVKQLAIKFFHSMDTNGDGRISLHEFLSFMTQEGYSQMSKPQFFRELDKDGTNTLDFEEVLTLFYVRRVEGASAMAVVAFLLESNAHSFCVCFDCYRNNTYIHEQCSFLDNFALLEMKRQEALKAKMAPESESQYEQYE</sequence>
<dbReference type="Pfam" id="PF13499">
    <property type="entry name" value="EF-hand_7"/>
    <property type="match status" value="2"/>
</dbReference>
<dbReference type="InterPro" id="IPR002048">
    <property type="entry name" value="EF_hand_dom"/>
</dbReference>
<keyword evidence="4" id="KW-1185">Reference proteome</keyword>
<evidence type="ECO:0000256" key="1">
    <source>
        <dbReference type="ARBA" id="ARBA00022837"/>
    </source>
</evidence>
<feature type="domain" description="EF-hand" evidence="2">
    <location>
        <begin position="205"/>
        <end position="233"/>
    </location>
</feature>
<reference evidence="3 4" key="1">
    <citation type="submission" date="2023-12" db="EMBL/GenBank/DDBJ databases">
        <title>A high-quality genome assembly for Dillenia turbinata (Dilleniales).</title>
        <authorList>
            <person name="Chanderbali A."/>
        </authorList>
    </citation>
    <scope>NUCLEOTIDE SEQUENCE [LARGE SCALE GENOMIC DNA]</scope>
    <source>
        <strain evidence="3">LSX21</strain>
        <tissue evidence="3">Leaf</tissue>
    </source>
</reference>
<dbReference type="GO" id="GO:0005509">
    <property type="term" value="F:calcium ion binding"/>
    <property type="evidence" value="ECO:0007669"/>
    <property type="project" value="InterPro"/>
</dbReference>
<dbReference type="SMART" id="SM00054">
    <property type="entry name" value="EFh"/>
    <property type="match status" value="4"/>
</dbReference>
<accession>A0AAN8UEU2</accession>
<comment type="caution">
    <text evidence="3">The sequence shown here is derived from an EMBL/GenBank/DDBJ whole genome shotgun (WGS) entry which is preliminary data.</text>
</comment>
<name>A0AAN8UEU2_9MAGN</name>
<feature type="domain" description="EF-hand" evidence="2">
    <location>
        <begin position="164"/>
        <end position="199"/>
    </location>
</feature>
<keyword evidence="1" id="KW-0106">Calcium</keyword>
<evidence type="ECO:0000259" key="2">
    <source>
        <dbReference type="PROSITE" id="PS50222"/>
    </source>
</evidence>
<dbReference type="InterPro" id="IPR018247">
    <property type="entry name" value="EF_Hand_1_Ca_BS"/>
</dbReference>
<feature type="domain" description="EF-hand" evidence="2">
    <location>
        <begin position="19"/>
        <end position="54"/>
    </location>
</feature>
<dbReference type="Gene3D" id="1.10.238.10">
    <property type="entry name" value="EF-hand"/>
    <property type="match status" value="2"/>
</dbReference>
<feature type="non-terminal residue" evidence="3">
    <location>
        <position position="302"/>
    </location>
</feature>
<dbReference type="CDD" id="cd00051">
    <property type="entry name" value="EFh"/>
    <property type="match status" value="2"/>
</dbReference>
<gene>
    <name evidence="3" type="ORF">RJ641_021486</name>
</gene>
<dbReference type="EMBL" id="JBAMMX010000026">
    <property type="protein sequence ID" value="KAK6914165.1"/>
    <property type="molecule type" value="Genomic_DNA"/>
</dbReference>
<evidence type="ECO:0000313" key="4">
    <source>
        <dbReference type="Proteomes" id="UP001370490"/>
    </source>
</evidence>
<feature type="domain" description="EF-hand" evidence="2">
    <location>
        <begin position="55"/>
        <end position="81"/>
    </location>
</feature>
<dbReference type="GO" id="GO:0005783">
    <property type="term" value="C:endoplasmic reticulum"/>
    <property type="evidence" value="ECO:0007669"/>
    <property type="project" value="TreeGrafter"/>
</dbReference>
<organism evidence="3 4">
    <name type="scientific">Dillenia turbinata</name>
    <dbReference type="NCBI Taxonomy" id="194707"/>
    <lineage>
        <taxon>Eukaryota</taxon>
        <taxon>Viridiplantae</taxon>
        <taxon>Streptophyta</taxon>
        <taxon>Embryophyta</taxon>
        <taxon>Tracheophyta</taxon>
        <taxon>Spermatophyta</taxon>
        <taxon>Magnoliopsida</taxon>
        <taxon>eudicotyledons</taxon>
        <taxon>Gunneridae</taxon>
        <taxon>Pentapetalae</taxon>
        <taxon>Dilleniales</taxon>
        <taxon>Dilleniaceae</taxon>
        <taxon>Dillenia</taxon>
    </lineage>
</organism>
<dbReference type="Proteomes" id="UP001370490">
    <property type="component" value="Unassembled WGS sequence"/>
</dbReference>